<dbReference type="GO" id="GO:0016020">
    <property type="term" value="C:membrane"/>
    <property type="evidence" value="ECO:0007669"/>
    <property type="project" value="UniProtKB-SubCell"/>
</dbReference>
<feature type="transmembrane region" description="Helical" evidence="6">
    <location>
        <begin position="165"/>
        <end position="184"/>
    </location>
</feature>
<feature type="compositionally biased region" description="Polar residues" evidence="5">
    <location>
        <begin position="8"/>
        <end position="30"/>
    </location>
</feature>
<evidence type="ECO:0000256" key="4">
    <source>
        <dbReference type="ARBA" id="ARBA00023136"/>
    </source>
</evidence>
<comment type="caution">
    <text evidence="7">The sequence shown here is derived from an EMBL/GenBank/DDBJ whole genome shotgun (WGS) entry which is preliminary data.</text>
</comment>
<dbReference type="AlphaFoldDB" id="A0A507BAW4"/>
<keyword evidence="4 6" id="KW-0472">Membrane</keyword>
<dbReference type="STRING" id="1093900.A0A507BAW4"/>
<dbReference type="FunCoup" id="A0A507BAW4">
    <property type="interactions" value="93"/>
</dbReference>
<dbReference type="InterPro" id="IPR004752">
    <property type="entry name" value="AmpG_permease/AT-1"/>
</dbReference>
<feature type="transmembrane region" description="Helical" evidence="6">
    <location>
        <begin position="394"/>
        <end position="418"/>
    </location>
</feature>
<dbReference type="Gene3D" id="1.20.1250.20">
    <property type="entry name" value="MFS general substrate transporter like domains"/>
    <property type="match status" value="1"/>
</dbReference>
<evidence type="ECO:0000313" key="7">
    <source>
        <dbReference type="EMBL" id="TPX14509.1"/>
    </source>
</evidence>
<evidence type="ECO:0000256" key="5">
    <source>
        <dbReference type="SAM" id="MobiDB-lite"/>
    </source>
</evidence>
<feature type="transmembrane region" description="Helical" evidence="6">
    <location>
        <begin position="241"/>
        <end position="260"/>
    </location>
</feature>
<dbReference type="InterPro" id="IPR024371">
    <property type="entry name" value="AcetylCoA_trans_1-like"/>
</dbReference>
<comment type="subcellular location">
    <subcellularLocation>
        <location evidence="1">Membrane</location>
        <topology evidence="1">Multi-pass membrane protein</topology>
    </subcellularLocation>
</comment>
<proteinExistence type="predicted"/>
<dbReference type="FunFam" id="1.20.1250.20:FF:000289">
    <property type="entry name" value="Acetyl-coenzyme A transporter 1"/>
    <property type="match status" value="1"/>
</dbReference>
<evidence type="ECO:0000313" key="8">
    <source>
        <dbReference type="Proteomes" id="UP000319257"/>
    </source>
</evidence>
<dbReference type="EMBL" id="SKBQ01000028">
    <property type="protein sequence ID" value="TPX14509.1"/>
    <property type="molecule type" value="Genomic_DNA"/>
</dbReference>
<feature type="transmembrane region" description="Helical" evidence="6">
    <location>
        <begin position="204"/>
        <end position="229"/>
    </location>
</feature>
<sequence length="582" mass="64206">MGARSRQGKPSKQNGLTVDTSKRSPTSSQPNANGNGNGNGMNNNLEYRRKGAHQDSDTVTANLMAREAFTLDDHVPATPTVNNHGFWELPLSDQRNFGLLVLLYFLQGIPMGLAGGSVPFLLKDHMSYSEIGVFSLASYPYSLKLLWSPIVDAVWSPNVGRRKSWILPIQVLSGMGMLWLGSHIESMMTMTGKPGGPTVWGFTGWWFFLVLMCATQDIAVDGWALTLLTPGNVSYASTAQTVGLTAGQFLSYTVFLAFNSKDFANKYFRSEPLDHGLLSLSGYLTFWGWAFIAVTVGLALMKREEKTKNEDGVWDVYKIMWGVLKLKNVQTIILVHLIAKIGFQANDGVTNLKLLDKGFGTDNMALTVLIDFPFEIGLGYYVGKWSQKYTPMRIWCWGFVGRLAAAVFAQFTVVIFPAGGVKPWYLLVVIAEHVLSTFMNTVMFVAVSAFHARIADPVIGGTYMTLLATVSNLGGTFPRYFVLRLVDAFTSATCHPGRPDPAAHLKGLPVTEPFSCAIQSEKERCLAGGGICEMVRDGYYIVNILCVLFGLFTFFSFIRPRVLHLQSLPMRAWRLATAPVKA</sequence>
<dbReference type="OrthoDB" id="6415790at2759"/>
<feature type="transmembrane region" description="Helical" evidence="6">
    <location>
        <begin position="280"/>
        <end position="301"/>
    </location>
</feature>
<name>A0A507BAW4_9PEZI</name>
<dbReference type="GeneID" id="41972920"/>
<organism evidence="7 8">
    <name type="scientific">Thyridium curvatum</name>
    <dbReference type="NCBI Taxonomy" id="1093900"/>
    <lineage>
        <taxon>Eukaryota</taxon>
        <taxon>Fungi</taxon>
        <taxon>Dikarya</taxon>
        <taxon>Ascomycota</taxon>
        <taxon>Pezizomycotina</taxon>
        <taxon>Sordariomycetes</taxon>
        <taxon>Sordariomycetidae</taxon>
        <taxon>Thyridiales</taxon>
        <taxon>Thyridiaceae</taxon>
        <taxon>Thyridium</taxon>
    </lineage>
</organism>
<evidence type="ECO:0008006" key="9">
    <source>
        <dbReference type="Google" id="ProtNLM"/>
    </source>
</evidence>
<dbReference type="SUPFAM" id="SSF103473">
    <property type="entry name" value="MFS general substrate transporter"/>
    <property type="match status" value="1"/>
</dbReference>
<dbReference type="RefSeq" id="XP_030996220.1">
    <property type="nucleotide sequence ID" value="XM_031139998.1"/>
</dbReference>
<dbReference type="InterPro" id="IPR036259">
    <property type="entry name" value="MFS_trans_sf"/>
</dbReference>
<dbReference type="PANTHER" id="PTHR12778">
    <property type="entry name" value="SOLUTE CARRIER FAMILY 33 ACETYL-COA TRANSPORTER -RELATED"/>
    <property type="match status" value="1"/>
</dbReference>
<feature type="transmembrane region" description="Helical" evidence="6">
    <location>
        <begin position="424"/>
        <end position="450"/>
    </location>
</feature>
<evidence type="ECO:0000256" key="2">
    <source>
        <dbReference type="ARBA" id="ARBA00022692"/>
    </source>
</evidence>
<keyword evidence="8" id="KW-1185">Reference proteome</keyword>
<feature type="transmembrane region" description="Helical" evidence="6">
    <location>
        <begin position="538"/>
        <end position="558"/>
    </location>
</feature>
<feature type="transmembrane region" description="Helical" evidence="6">
    <location>
        <begin position="97"/>
        <end position="122"/>
    </location>
</feature>
<keyword evidence="2 6" id="KW-0812">Transmembrane</keyword>
<dbReference type="Pfam" id="PF13000">
    <property type="entry name" value="Acatn"/>
    <property type="match status" value="2"/>
</dbReference>
<evidence type="ECO:0000256" key="1">
    <source>
        <dbReference type="ARBA" id="ARBA00004141"/>
    </source>
</evidence>
<feature type="transmembrane region" description="Helical" evidence="6">
    <location>
        <begin position="363"/>
        <end position="382"/>
    </location>
</feature>
<evidence type="ECO:0000256" key="3">
    <source>
        <dbReference type="ARBA" id="ARBA00022989"/>
    </source>
</evidence>
<gene>
    <name evidence="7" type="ORF">E0L32_005473</name>
</gene>
<evidence type="ECO:0000256" key="6">
    <source>
        <dbReference type="SAM" id="Phobius"/>
    </source>
</evidence>
<reference evidence="7 8" key="1">
    <citation type="submission" date="2019-06" db="EMBL/GenBank/DDBJ databases">
        <title>Draft genome sequence of the filamentous fungus Phialemoniopsis curvata isolated from diesel fuel.</title>
        <authorList>
            <person name="Varaljay V.A."/>
            <person name="Lyon W.J."/>
            <person name="Crouch A.L."/>
            <person name="Drake C.E."/>
            <person name="Hollomon J.M."/>
            <person name="Nadeau L.J."/>
            <person name="Nunn H.S."/>
            <person name="Stevenson B.S."/>
            <person name="Bojanowski C.L."/>
            <person name="Crookes-Goodson W.J."/>
        </authorList>
    </citation>
    <scope>NUCLEOTIDE SEQUENCE [LARGE SCALE GENOMIC DNA]</scope>
    <source>
        <strain evidence="7 8">D216</strain>
    </source>
</reference>
<feature type="region of interest" description="Disordered" evidence="5">
    <location>
        <begin position="1"/>
        <end position="46"/>
    </location>
</feature>
<accession>A0A507BAW4</accession>
<dbReference type="GO" id="GO:0008521">
    <property type="term" value="F:acetyl-CoA transmembrane transporter activity"/>
    <property type="evidence" value="ECO:0007669"/>
    <property type="project" value="InterPro"/>
</dbReference>
<protein>
    <recommendedName>
        <fullName evidence="9">Acetyl-coenzyme A transporter 1</fullName>
    </recommendedName>
</protein>
<dbReference type="PANTHER" id="PTHR12778:SF9">
    <property type="entry name" value="ACETYL-COENZYME A TRANSPORTER 1"/>
    <property type="match status" value="1"/>
</dbReference>
<dbReference type="GO" id="GO:0035348">
    <property type="term" value="P:acetyl-CoA transmembrane transport"/>
    <property type="evidence" value="ECO:0007669"/>
    <property type="project" value="InterPro"/>
</dbReference>
<dbReference type="InParanoid" id="A0A507BAW4"/>
<dbReference type="Proteomes" id="UP000319257">
    <property type="component" value="Unassembled WGS sequence"/>
</dbReference>
<keyword evidence="3 6" id="KW-1133">Transmembrane helix</keyword>